<dbReference type="EMBL" id="BANX01000001">
    <property type="protein sequence ID" value="GAC66204.1"/>
    <property type="molecule type" value="Genomic_DNA"/>
</dbReference>
<reference evidence="2 3" key="1">
    <citation type="submission" date="2013-01" db="EMBL/GenBank/DDBJ databases">
        <title>Whole genome shotgun sequence of Gordonia soli NBRC 108243.</title>
        <authorList>
            <person name="Isaki-Nakamura S."/>
            <person name="Hosoyama A."/>
            <person name="Tsuchikane K."/>
            <person name="Ando Y."/>
            <person name="Baba S."/>
            <person name="Ohji S."/>
            <person name="Hamada M."/>
            <person name="Tamura T."/>
            <person name="Yamazoe A."/>
            <person name="Yamazaki S."/>
            <person name="Fujita N."/>
        </authorList>
    </citation>
    <scope>NUCLEOTIDE SEQUENCE [LARGE SCALE GENOMIC DNA]</scope>
    <source>
        <strain evidence="2 3">NBRC 108243</strain>
    </source>
</reference>
<dbReference type="SUPFAM" id="SSF140453">
    <property type="entry name" value="EsxAB dimer-like"/>
    <property type="match status" value="1"/>
</dbReference>
<dbReference type="InterPro" id="IPR010310">
    <property type="entry name" value="T7SS_ESAT-6-like"/>
</dbReference>
<dbReference type="Pfam" id="PF06013">
    <property type="entry name" value="WXG100"/>
    <property type="match status" value="1"/>
</dbReference>
<dbReference type="RefSeq" id="WP_007616191.1">
    <property type="nucleotide sequence ID" value="NZ_BANX01000001.1"/>
</dbReference>
<evidence type="ECO:0008006" key="4">
    <source>
        <dbReference type="Google" id="ProtNLM"/>
    </source>
</evidence>
<accession>M0QCP1</accession>
<keyword evidence="3" id="KW-1185">Reference proteome</keyword>
<protein>
    <recommendedName>
        <fullName evidence="4">WXG100 family type VII secretion target</fullName>
    </recommendedName>
</protein>
<name>M0QCP1_9ACTN</name>
<sequence>MSGTGSVNVDVAGGLQGKAKVDNIVNEMQGIIKQIQAAADNGADPANWAGKAKVAFVNTHADWSGSATKLQTALDDIASKLGVSFNSYDEDDNQSAQTVAQSTGGGLLRL</sequence>
<organism evidence="2 3">
    <name type="scientific">Gordonia soli NBRC 108243</name>
    <dbReference type="NCBI Taxonomy" id="1223545"/>
    <lineage>
        <taxon>Bacteria</taxon>
        <taxon>Bacillati</taxon>
        <taxon>Actinomycetota</taxon>
        <taxon>Actinomycetes</taxon>
        <taxon>Mycobacteriales</taxon>
        <taxon>Gordoniaceae</taxon>
        <taxon>Gordonia</taxon>
    </lineage>
</organism>
<comment type="caution">
    <text evidence="2">The sequence shown here is derived from an EMBL/GenBank/DDBJ whole genome shotgun (WGS) entry which is preliminary data.</text>
</comment>
<gene>
    <name evidence="2" type="ORF">GS4_01_00050</name>
</gene>
<evidence type="ECO:0000313" key="2">
    <source>
        <dbReference type="EMBL" id="GAC66204.1"/>
    </source>
</evidence>
<dbReference type="Gene3D" id="1.10.287.1060">
    <property type="entry name" value="ESAT-6-like"/>
    <property type="match status" value="1"/>
</dbReference>
<evidence type="ECO:0000256" key="1">
    <source>
        <dbReference type="SAM" id="MobiDB-lite"/>
    </source>
</evidence>
<feature type="region of interest" description="Disordered" evidence="1">
    <location>
        <begin position="88"/>
        <end position="110"/>
    </location>
</feature>
<dbReference type="eggNOG" id="COG4842">
    <property type="taxonomic scope" value="Bacteria"/>
</dbReference>
<evidence type="ECO:0000313" key="3">
    <source>
        <dbReference type="Proteomes" id="UP000011666"/>
    </source>
</evidence>
<dbReference type="OrthoDB" id="4578410at2"/>
<dbReference type="STRING" id="1223545.GS4_01_00050"/>
<proteinExistence type="predicted"/>
<dbReference type="Proteomes" id="UP000011666">
    <property type="component" value="Unassembled WGS sequence"/>
</dbReference>
<dbReference type="AlphaFoldDB" id="M0QCP1"/>
<dbReference type="InterPro" id="IPR036689">
    <property type="entry name" value="ESAT-6-like_sf"/>
</dbReference>